<protein>
    <submittedName>
        <fullName evidence="3">Aldehyde dehydrogenase family protein</fullName>
    </submittedName>
</protein>
<dbReference type="Gene3D" id="3.40.309.10">
    <property type="entry name" value="Aldehyde Dehydrogenase, Chain A, domain 2"/>
    <property type="match status" value="1"/>
</dbReference>
<dbReference type="InterPro" id="IPR015590">
    <property type="entry name" value="Aldehyde_DH_dom"/>
</dbReference>
<proteinExistence type="predicted"/>
<dbReference type="InterPro" id="IPR016162">
    <property type="entry name" value="Ald_DH_N"/>
</dbReference>
<accession>A0A939DAJ7</accession>
<dbReference type="Pfam" id="PF00171">
    <property type="entry name" value="Aldedh"/>
    <property type="match status" value="1"/>
</dbReference>
<dbReference type="CDD" id="cd07122">
    <property type="entry name" value="ALDH_F20_ACDH"/>
    <property type="match status" value="1"/>
</dbReference>
<sequence length="515" mass="56912">MNIIDNDLLSIQEARILVENAHEAQKMLTTFPQEKLDVIVERMAEEVGKHASELAKLSQEETDYGRWQDKLIKNRFVCEYLRNSLRNLRCVGIIHEDKKNRTMDVGVPIGVIVALCPATSPVSTTIYKALIAIKSGNAIIFSPHPRAKKTMHAVLDILIRAAEGYGLPQGALAYLSVVTRSGTAELMNHKSTSLVMNTGVPGMLKAAYESGKPVIYGGTGNGPAFIERTADIKQAVRDIIVSKTFDNGMVSAAEQSIVVDSCIAAEVKRELQNNGAYFMTDEEAKRLGTMLFLSDGCPEPELVGRTAQELAKRAGFYVPDNVVLLISEQRYVFEANPYSKEKLCPVLAYYIEDDWMDACEKCIELLLSERTGNTLVIHSNDEEVIRQFALKKPVGRVLVNTPAIFGSMGATTNLFPAMTLGSGSAGQGITSDNVSPMNLIYVRKVGYGVRTADQIKTTYFKPSVSVQQEQPEKREQKKENIQLVQNVLEGVIKELRNRDSEHALKNSISLNPVNR</sequence>
<dbReference type="GO" id="GO:0016620">
    <property type="term" value="F:oxidoreductase activity, acting on the aldehyde or oxo group of donors, NAD or NADP as acceptor"/>
    <property type="evidence" value="ECO:0007669"/>
    <property type="project" value="InterPro"/>
</dbReference>
<dbReference type="SUPFAM" id="SSF53720">
    <property type="entry name" value="ALDH-like"/>
    <property type="match status" value="1"/>
</dbReference>
<evidence type="ECO:0000313" key="4">
    <source>
        <dbReference type="Proteomes" id="UP000664545"/>
    </source>
</evidence>
<dbReference type="Proteomes" id="UP000664545">
    <property type="component" value="Unassembled WGS sequence"/>
</dbReference>
<evidence type="ECO:0000313" key="3">
    <source>
        <dbReference type="EMBL" id="MBN7774439.1"/>
    </source>
</evidence>
<name>A0A939DAJ7_CLOAM</name>
<organism evidence="3 4">
    <name type="scientific">Clostridium aminobutyricum</name>
    <dbReference type="NCBI Taxonomy" id="33953"/>
    <lineage>
        <taxon>Bacteria</taxon>
        <taxon>Bacillati</taxon>
        <taxon>Bacillota</taxon>
        <taxon>Clostridia</taxon>
        <taxon>Eubacteriales</taxon>
        <taxon>Clostridiaceae</taxon>
        <taxon>Clostridium</taxon>
    </lineage>
</organism>
<dbReference type="InterPro" id="IPR016161">
    <property type="entry name" value="Ald_DH/histidinol_DH"/>
</dbReference>
<dbReference type="EMBL" id="JAFJZZ010000009">
    <property type="protein sequence ID" value="MBN7774439.1"/>
    <property type="molecule type" value="Genomic_DNA"/>
</dbReference>
<evidence type="ECO:0000259" key="2">
    <source>
        <dbReference type="Pfam" id="PF00171"/>
    </source>
</evidence>
<comment type="caution">
    <text evidence="3">The sequence shown here is derived from an EMBL/GenBank/DDBJ whole genome shotgun (WGS) entry which is preliminary data.</text>
</comment>
<keyword evidence="4" id="KW-1185">Reference proteome</keyword>
<feature type="domain" description="Aldehyde dehydrogenase" evidence="2">
    <location>
        <begin position="13"/>
        <end position="273"/>
    </location>
</feature>
<reference evidence="3" key="1">
    <citation type="submission" date="2021-02" db="EMBL/GenBank/DDBJ databases">
        <title>Abyssanaerobacter marinus gen.nov., sp., nov, anaerobic bacterium isolated from the Onnuri vent field of Indian Ocean and suggestion of Mogibacteriaceae fam. nov., and proposal of reclassification of ambiguous this family's genus member.</title>
        <authorList>
            <person name="Kim Y.J."/>
            <person name="Yang J.-A."/>
        </authorList>
    </citation>
    <scope>NUCLEOTIDE SEQUENCE</scope>
    <source>
        <strain evidence="3">DSM 2634</strain>
    </source>
</reference>
<dbReference type="Gene3D" id="3.40.605.10">
    <property type="entry name" value="Aldehyde Dehydrogenase, Chain A, domain 1"/>
    <property type="match status" value="1"/>
</dbReference>
<gene>
    <name evidence="3" type="ORF">JYB65_13815</name>
</gene>
<keyword evidence="1" id="KW-0560">Oxidoreductase</keyword>
<dbReference type="AlphaFoldDB" id="A0A939DAJ7"/>
<dbReference type="PANTHER" id="PTHR11699">
    <property type="entry name" value="ALDEHYDE DEHYDROGENASE-RELATED"/>
    <property type="match status" value="1"/>
</dbReference>
<dbReference type="InterPro" id="IPR016163">
    <property type="entry name" value="Ald_DH_C"/>
</dbReference>
<evidence type="ECO:0000256" key="1">
    <source>
        <dbReference type="ARBA" id="ARBA00023002"/>
    </source>
</evidence>
<dbReference type="RefSeq" id="WP_206583279.1">
    <property type="nucleotide sequence ID" value="NZ_JAFJZZ010000009.1"/>
</dbReference>